<keyword evidence="2" id="KW-0732">Signal</keyword>
<keyword evidence="5" id="KW-0573">Peptidoglycan synthesis</keyword>
<dbReference type="PRINTS" id="PR00725">
    <property type="entry name" value="DADACBPTASE1"/>
</dbReference>
<comment type="similarity">
    <text evidence="1 9">Belongs to the peptidase S11 family.</text>
</comment>
<evidence type="ECO:0000313" key="11">
    <source>
        <dbReference type="EMBL" id="KJY51341.1"/>
    </source>
</evidence>
<dbReference type="MEROPS" id="S11.006"/>
<dbReference type="PANTHER" id="PTHR21581:SF11">
    <property type="entry name" value="D-ALANYL-D-ALANINE CARBOXYPEPTIDASE DACA"/>
    <property type="match status" value="1"/>
</dbReference>
<evidence type="ECO:0000256" key="4">
    <source>
        <dbReference type="ARBA" id="ARBA00022960"/>
    </source>
</evidence>
<feature type="binding site" evidence="8">
    <location>
        <position position="223"/>
    </location>
    <ligand>
        <name>substrate</name>
    </ligand>
</feature>
<feature type="active site" description="Proton acceptor" evidence="7">
    <location>
        <position position="40"/>
    </location>
</feature>
<accession>A0A0F4L162</accession>
<dbReference type="GO" id="GO:0009002">
    <property type="term" value="F:serine-type D-Ala-D-Ala carboxypeptidase activity"/>
    <property type="evidence" value="ECO:0007669"/>
    <property type="project" value="InterPro"/>
</dbReference>
<evidence type="ECO:0000259" key="10">
    <source>
        <dbReference type="Pfam" id="PF00768"/>
    </source>
</evidence>
<evidence type="ECO:0000256" key="1">
    <source>
        <dbReference type="ARBA" id="ARBA00007164"/>
    </source>
</evidence>
<feature type="active site" evidence="7">
    <location>
        <position position="101"/>
    </location>
</feature>
<dbReference type="AlphaFoldDB" id="A0A0F4L162"/>
<name>A0A0F4L162_9LACO</name>
<evidence type="ECO:0000256" key="9">
    <source>
        <dbReference type="RuleBase" id="RU004016"/>
    </source>
</evidence>
<protein>
    <submittedName>
        <fullName evidence="11">D-alanyl-D-alanine carboxypeptidase</fullName>
    </submittedName>
</protein>
<evidence type="ECO:0000256" key="6">
    <source>
        <dbReference type="ARBA" id="ARBA00023316"/>
    </source>
</evidence>
<dbReference type="InterPro" id="IPR012338">
    <property type="entry name" value="Beta-lactam/transpept-like"/>
</dbReference>
<dbReference type="Gene3D" id="3.40.710.10">
    <property type="entry name" value="DD-peptidase/beta-lactamase superfamily"/>
    <property type="match status" value="1"/>
</dbReference>
<evidence type="ECO:0000256" key="2">
    <source>
        <dbReference type="ARBA" id="ARBA00022729"/>
    </source>
</evidence>
<dbReference type="GO" id="GO:0071555">
    <property type="term" value="P:cell wall organization"/>
    <property type="evidence" value="ECO:0007669"/>
    <property type="project" value="UniProtKB-KW"/>
</dbReference>
<dbReference type="PANTHER" id="PTHR21581">
    <property type="entry name" value="D-ALANYL-D-ALANINE CARBOXYPEPTIDASE"/>
    <property type="match status" value="1"/>
</dbReference>
<gene>
    <name evidence="11" type="ORF">JG29_03910</name>
</gene>
<keyword evidence="6" id="KW-0961">Cell wall biogenesis/degradation</keyword>
<keyword evidence="3" id="KW-0378">Hydrolase</keyword>
<dbReference type="Proteomes" id="UP000033695">
    <property type="component" value="Unassembled WGS sequence"/>
</dbReference>
<evidence type="ECO:0000256" key="7">
    <source>
        <dbReference type="PIRSR" id="PIRSR618044-1"/>
    </source>
</evidence>
<evidence type="ECO:0000313" key="12">
    <source>
        <dbReference type="Proteomes" id="UP000033695"/>
    </source>
</evidence>
<evidence type="ECO:0000256" key="5">
    <source>
        <dbReference type="ARBA" id="ARBA00022984"/>
    </source>
</evidence>
<feature type="active site" description="Acyl-ester intermediate" evidence="7">
    <location>
        <position position="37"/>
    </location>
</feature>
<sequence>MDATQVGQQITAGILIDQKSGQVIWQKQARQVLPVASLSKLLAVYTIYQTLNTRKISLQTAVVAPTIISGLENHSDLSTAKLTVGHSYTIEQLLQATLVASANDAVMVLGQYLYGSQERFVQIMLQNAQALHLKSVQLVNANGLPADIDPSVENNFHTQVSENQFCAQDLARLTQVLIEQFPQVLKVTQLKQINIDGRNLDNTNEMLPDAKYSPTKYQVDGLKTGTGDKAGYSTVITTVIQKRRVILVVLKAPSNEDRFLQARALLDYLAQNWVNKYKKLPTYPQNSWHSIWQPQHEGFNNLRLQYQLDLLKKPQRLDYSIWVHKQQLPILRTH</sequence>
<proteinExistence type="inferred from homology"/>
<keyword evidence="4" id="KW-0133">Cell shape</keyword>
<dbReference type="GO" id="GO:0006508">
    <property type="term" value="P:proteolysis"/>
    <property type="evidence" value="ECO:0007669"/>
    <property type="project" value="InterPro"/>
</dbReference>
<feature type="domain" description="Peptidase S11 D-alanyl-D-alanine carboxypeptidase A N-terminal" evidence="10">
    <location>
        <begin position="12"/>
        <end position="253"/>
    </location>
</feature>
<evidence type="ECO:0000256" key="8">
    <source>
        <dbReference type="PIRSR" id="PIRSR618044-2"/>
    </source>
</evidence>
<dbReference type="STRING" id="1218508.JG29_03910"/>
<organism evidence="11 12">
    <name type="scientific">Bombilactobacillus mellis</name>
    <dbReference type="NCBI Taxonomy" id="1218508"/>
    <lineage>
        <taxon>Bacteria</taxon>
        <taxon>Bacillati</taxon>
        <taxon>Bacillota</taxon>
        <taxon>Bacilli</taxon>
        <taxon>Lactobacillales</taxon>
        <taxon>Lactobacillaceae</taxon>
        <taxon>Bombilactobacillus</taxon>
    </lineage>
</organism>
<dbReference type="GO" id="GO:0008360">
    <property type="term" value="P:regulation of cell shape"/>
    <property type="evidence" value="ECO:0007669"/>
    <property type="project" value="UniProtKB-KW"/>
</dbReference>
<dbReference type="SUPFAM" id="SSF56601">
    <property type="entry name" value="beta-lactamase/transpeptidase-like"/>
    <property type="match status" value="1"/>
</dbReference>
<comment type="caution">
    <text evidence="11">The sequence shown here is derived from an EMBL/GenBank/DDBJ whole genome shotgun (WGS) entry which is preliminary data.</text>
</comment>
<keyword evidence="11" id="KW-0121">Carboxypeptidase</keyword>
<dbReference type="Pfam" id="PF00768">
    <property type="entry name" value="Peptidase_S11"/>
    <property type="match status" value="1"/>
</dbReference>
<dbReference type="EMBL" id="JXBZ01000002">
    <property type="protein sequence ID" value="KJY51341.1"/>
    <property type="molecule type" value="Genomic_DNA"/>
</dbReference>
<dbReference type="PATRIC" id="fig|1218508.4.peg.398"/>
<dbReference type="InterPro" id="IPR001967">
    <property type="entry name" value="Peptidase_S11_N"/>
</dbReference>
<dbReference type="GO" id="GO:0009252">
    <property type="term" value="P:peptidoglycan biosynthetic process"/>
    <property type="evidence" value="ECO:0007669"/>
    <property type="project" value="UniProtKB-KW"/>
</dbReference>
<keyword evidence="11" id="KW-0645">Protease</keyword>
<dbReference type="HOGENOM" id="CLU_027070_1_2_9"/>
<reference evidence="11 12" key="1">
    <citation type="submission" date="2014-12" db="EMBL/GenBank/DDBJ databases">
        <title>Comparative genomics of the lactic acid bacteria isolated from the honey bee gut.</title>
        <authorList>
            <person name="Ellegaard K.M."/>
            <person name="Tamarit D."/>
            <person name="Javelind E."/>
            <person name="Olofsson T."/>
            <person name="Andersson S.G."/>
            <person name="Vasquez A."/>
        </authorList>
    </citation>
    <scope>NUCLEOTIDE SEQUENCE [LARGE SCALE GENOMIC DNA]</scope>
    <source>
        <strain evidence="11 12">Hon2</strain>
    </source>
</reference>
<keyword evidence="12" id="KW-1185">Reference proteome</keyword>
<dbReference type="InterPro" id="IPR018044">
    <property type="entry name" value="Peptidase_S11"/>
</dbReference>
<evidence type="ECO:0000256" key="3">
    <source>
        <dbReference type="ARBA" id="ARBA00022801"/>
    </source>
</evidence>